<reference evidence="1 2" key="1">
    <citation type="submission" date="2022-10" db="EMBL/GenBank/DDBJ databases">
        <title>WGS assembly of Paspalum vaginatum 540-79.</title>
        <authorList>
            <person name="Sun G."/>
            <person name="Wase N."/>
            <person name="Shu S."/>
            <person name="Jenkins J."/>
            <person name="Zhou B."/>
            <person name="Torres-Rodriguez J."/>
            <person name="Chen C."/>
            <person name="Sandor L."/>
            <person name="Plott C."/>
            <person name="Yoshinga Y."/>
            <person name="Daum C."/>
            <person name="Qi P."/>
            <person name="Barry K."/>
            <person name="Lipzen A."/>
            <person name="Berry L."/>
            <person name="Pedersen C."/>
            <person name="Gottilla T."/>
            <person name="Foltz A."/>
            <person name="Yu H."/>
            <person name="O'Malley R."/>
            <person name="Zhang C."/>
            <person name="Devos K."/>
            <person name="Sigmon B."/>
            <person name="Yu B."/>
            <person name="Obata T."/>
            <person name="Schmutz J."/>
            <person name="Schnable J."/>
        </authorList>
    </citation>
    <scope>NUCLEOTIDE SEQUENCE [LARGE SCALE GENOMIC DNA]</scope>
    <source>
        <strain evidence="2">cv. 540-79</strain>
    </source>
</reference>
<evidence type="ECO:0000313" key="1">
    <source>
        <dbReference type="EMBL" id="KAJ1254708.1"/>
    </source>
</evidence>
<proteinExistence type="predicted"/>
<dbReference type="EMBL" id="MU629924">
    <property type="protein sequence ID" value="KAJ1254708.1"/>
    <property type="molecule type" value="Genomic_DNA"/>
</dbReference>
<organism evidence="1 2">
    <name type="scientific">Paspalum vaginatum</name>
    <name type="common">seashore paspalum</name>
    <dbReference type="NCBI Taxonomy" id="158149"/>
    <lineage>
        <taxon>Eukaryota</taxon>
        <taxon>Viridiplantae</taxon>
        <taxon>Streptophyta</taxon>
        <taxon>Embryophyta</taxon>
        <taxon>Tracheophyta</taxon>
        <taxon>Spermatophyta</taxon>
        <taxon>Magnoliopsida</taxon>
        <taxon>Liliopsida</taxon>
        <taxon>Poales</taxon>
        <taxon>Poaceae</taxon>
        <taxon>PACMAD clade</taxon>
        <taxon>Panicoideae</taxon>
        <taxon>Andropogonodae</taxon>
        <taxon>Paspaleae</taxon>
        <taxon>Paspalinae</taxon>
        <taxon>Paspalum</taxon>
    </lineage>
</organism>
<name>A0A9W8CDG3_9POAL</name>
<evidence type="ECO:0000313" key="2">
    <source>
        <dbReference type="Proteomes" id="UP001164776"/>
    </source>
</evidence>
<comment type="caution">
    <text evidence="1">The sequence shown here is derived from an EMBL/GenBank/DDBJ whole genome shotgun (WGS) entry which is preliminary data.</text>
</comment>
<keyword evidence="2" id="KW-1185">Reference proteome</keyword>
<sequence>MGLCATPAMASRSCDGTAGASPLAAQCARPLYRLPGGAAATQQALATVRSSCYGPVSATPAAMSRSCDGPAAVSPAAARCPRPLCHLPGGSMAAQPQQCIS</sequence>
<dbReference type="Proteomes" id="UP001164776">
    <property type="component" value="Unassembled WGS sequence"/>
</dbReference>
<accession>A0A9W8CDG3</accession>
<dbReference type="AlphaFoldDB" id="A0A9W8CDG3"/>
<gene>
    <name evidence="1" type="ORF">BS78_K340000</name>
</gene>
<protein>
    <submittedName>
        <fullName evidence="1">Uncharacterized protein</fullName>
    </submittedName>
</protein>